<accession>A0A512BR68</accession>
<sequence>MAAAEAVTTVETETAAKATMGVEEETMMAAAVVATTATMAATMTVAVEAAITAVAKAEEVMGVAAIAGKLPDRVKTEGARHAPLFLVAETAGYAVPDRYPRPEPAGRPARTRAG</sequence>
<name>A0A512BR68_9HYPH</name>
<dbReference type="EMBL" id="BJYU01000024">
    <property type="protein sequence ID" value="GEO14506.1"/>
    <property type="molecule type" value="Genomic_DNA"/>
</dbReference>
<protein>
    <submittedName>
        <fullName evidence="1">Uncharacterized protein</fullName>
    </submittedName>
</protein>
<dbReference type="AlphaFoldDB" id="A0A512BR68"/>
<organism evidence="1 2">
    <name type="scientific">Microvirga aerophila</name>
    <dbReference type="NCBI Taxonomy" id="670291"/>
    <lineage>
        <taxon>Bacteria</taxon>
        <taxon>Pseudomonadati</taxon>
        <taxon>Pseudomonadota</taxon>
        <taxon>Alphaproteobacteria</taxon>
        <taxon>Hyphomicrobiales</taxon>
        <taxon>Methylobacteriaceae</taxon>
        <taxon>Microvirga</taxon>
    </lineage>
</organism>
<keyword evidence="2" id="KW-1185">Reference proteome</keyword>
<reference evidence="1 2" key="1">
    <citation type="submission" date="2019-07" db="EMBL/GenBank/DDBJ databases">
        <title>Whole genome shotgun sequence of Microvirga aerophila NBRC 106136.</title>
        <authorList>
            <person name="Hosoyama A."/>
            <person name="Uohara A."/>
            <person name="Ohji S."/>
            <person name="Ichikawa N."/>
        </authorList>
    </citation>
    <scope>NUCLEOTIDE SEQUENCE [LARGE SCALE GENOMIC DNA]</scope>
    <source>
        <strain evidence="1 2">NBRC 106136</strain>
    </source>
</reference>
<evidence type="ECO:0000313" key="1">
    <source>
        <dbReference type="EMBL" id="GEO14506.1"/>
    </source>
</evidence>
<comment type="caution">
    <text evidence="1">The sequence shown here is derived from an EMBL/GenBank/DDBJ whole genome shotgun (WGS) entry which is preliminary data.</text>
</comment>
<dbReference type="Proteomes" id="UP000321085">
    <property type="component" value="Unassembled WGS sequence"/>
</dbReference>
<evidence type="ECO:0000313" key="2">
    <source>
        <dbReference type="Proteomes" id="UP000321085"/>
    </source>
</evidence>
<gene>
    <name evidence="1" type="ORF">MAE02_22020</name>
</gene>
<proteinExistence type="predicted"/>